<feature type="transmembrane region" description="Helical" evidence="1">
    <location>
        <begin position="38"/>
        <end position="58"/>
    </location>
</feature>
<evidence type="ECO:0000256" key="1">
    <source>
        <dbReference type="SAM" id="Phobius"/>
    </source>
</evidence>
<sequence length="211" mass="22099">MGNKNRIAAVLAMMAMVGFLGMLGALCFMDVPATNKDFVNMGFIALIGFVGTAFGYYLGSSQGSAHKNELLAQGNLVEIPLAPPNTKEAGFARLQVMAVLMAMGFLFLIAGCATMKTDSPQITVGKSLLATKQTIVTAAVTADSLCNAGKLSVDKCYLVFEAYEDAKRGYDAAVDAYLLMQTGGDPAQVDAAMKRLVDITTNLAAMTGGAK</sequence>
<reference evidence="2" key="1">
    <citation type="submission" date="2009-07" db="EMBL/GenBank/DDBJ databases">
        <title>Complete sequence of Geobacter sp. M21.</title>
        <authorList>
            <consortium name="US DOE Joint Genome Institute"/>
            <person name="Lucas S."/>
            <person name="Copeland A."/>
            <person name="Lapidus A."/>
            <person name="Glavina del Rio T."/>
            <person name="Dalin E."/>
            <person name="Tice H."/>
            <person name="Bruce D."/>
            <person name="Goodwin L."/>
            <person name="Pitluck S."/>
            <person name="Saunders E."/>
            <person name="Brettin T."/>
            <person name="Detter J.C."/>
            <person name="Han C."/>
            <person name="Larimer F."/>
            <person name="Land M."/>
            <person name="Hauser L."/>
            <person name="Kyrpides N."/>
            <person name="Ovchinnikova G."/>
            <person name="Lovley D."/>
        </authorList>
    </citation>
    <scope>NUCLEOTIDE SEQUENCE [LARGE SCALE GENOMIC DNA]</scope>
    <source>
        <strain evidence="2">M21</strain>
    </source>
</reference>
<feature type="transmembrane region" description="Helical" evidence="1">
    <location>
        <begin position="6"/>
        <end position="26"/>
    </location>
</feature>
<protein>
    <submittedName>
        <fullName evidence="2">Uncharacterized protein</fullName>
    </submittedName>
</protein>
<accession>C6E6S1</accession>
<organism evidence="2">
    <name type="scientific">Geobacter sp. (strain M21)</name>
    <dbReference type="NCBI Taxonomy" id="443144"/>
    <lineage>
        <taxon>Bacteria</taxon>
        <taxon>Pseudomonadati</taxon>
        <taxon>Thermodesulfobacteriota</taxon>
        <taxon>Desulfuromonadia</taxon>
        <taxon>Geobacterales</taxon>
        <taxon>Geobacteraceae</taxon>
        <taxon>Geobacter</taxon>
    </lineage>
</organism>
<dbReference type="HOGENOM" id="CLU_1303423_0_0_7"/>
<feature type="transmembrane region" description="Helical" evidence="1">
    <location>
        <begin position="94"/>
        <end position="113"/>
    </location>
</feature>
<proteinExistence type="predicted"/>
<dbReference type="OrthoDB" id="10008551at2"/>
<dbReference type="AlphaFoldDB" id="C6E6S1"/>
<dbReference type="EMBL" id="CP001661">
    <property type="protein sequence ID" value="ACT19699.1"/>
    <property type="molecule type" value="Genomic_DNA"/>
</dbReference>
<evidence type="ECO:0000313" key="2">
    <source>
        <dbReference type="EMBL" id="ACT19699.1"/>
    </source>
</evidence>
<name>C6E6S1_GEOSM</name>
<keyword evidence="1" id="KW-0472">Membrane</keyword>
<keyword evidence="1" id="KW-0812">Transmembrane</keyword>
<gene>
    <name evidence="2" type="ordered locus">GM21_3678</name>
</gene>
<keyword evidence="1" id="KW-1133">Transmembrane helix</keyword>
<dbReference type="KEGG" id="gem:GM21_3678"/>
<dbReference type="STRING" id="443144.GM21_3678"/>